<dbReference type="InterPro" id="IPR011551">
    <property type="entry name" value="NTP_PyrPHydrolase_MazG"/>
</dbReference>
<evidence type="ECO:0000259" key="1">
    <source>
        <dbReference type="Pfam" id="PF03819"/>
    </source>
</evidence>
<evidence type="ECO:0000313" key="3">
    <source>
        <dbReference type="Proteomes" id="UP000768567"/>
    </source>
</evidence>
<evidence type="ECO:0000313" key="2">
    <source>
        <dbReference type="EMBL" id="MBE5036356.1"/>
    </source>
</evidence>
<comment type="caution">
    <text evidence="2">The sequence shown here is derived from an EMBL/GenBank/DDBJ whole genome shotgun (WGS) entry which is preliminary data.</text>
</comment>
<dbReference type="InterPro" id="IPR048015">
    <property type="entry name" value="NTP-PPase_MazG-like_N"/>
</dbReference>
<dbReference type="EMBL" id="JADCKC010000001">
    <property type="protein sequence ID" value="MBE5036356.1"/>
    <property type="molecule type" value="Genomic_DNA"/>
</dbReference>
<gene>
    <name evidence="2" type="ORF">INF35_00860</name>
</gene>
<dbReference type="CDD" id="cd11528">
    <property type="entry name" value="NTP-PPase_MazG_Nterm"/>
    <property type="match status" value="1"/>
</dbReference>
<accession>A0ABR9QZS1</accession>
<keyword evidence="3" id="KW-1185">Reference proteome</keyword>
<dbReference type="NCBIfam" id="TIGR00444">
    <property type="entry name" value="mazG"/>
    <property type="match status" value="1"/>
</dbReference>
<feature type="domain" description="NTP pyrophosphohydrolase MazG-like" evidence="1">
    <location>
        <begin position="35"/>
        <end position="108"/>
    </location>
</feature>
<dbReference type="SUPFAM" id="SSF101386">
    <property type="entry name" value="all-alpha NTP pyrophosphatases"/>
    <property type="match status" value="1"/>
</dbReference>
<name>A0ABR9QZS1_9FIRM</name>
<dbReference type="Pfam" id="PF03819">
    <property type="entry name" value="MazG"/>
    <property type="match status" value="1"/>
</dbReference>
<protein>
    <submittedName>
        <fullName evidence="2">MazG family protein</fullName>
    </submittedName>
</protein>
<dbReference type="PANTHER" id="PTHR30522:SF0">
    <property type="entry name" value="NUCLEOSIDE TRIPHOSPHATE PYROPHOSPHOHYDROLASE"/>
    <property type="match status" value="1"/>
</dbReference>
<dbReference type="Proteomes" id="UP000768567">
    <property type="component" value="Unassembled WGS sequence"/>
</dbReference>
<dbReference type="PANTHER" id="PTHR30522">
    <property type="entry name" value="NUCLEOSIDE TRIPHOSPHATE PYROPHOSPHOHYDROLASE"/>
    <property type="match status" value="1"/>
</dbReference>
<dbReference type="Gene3D" id="1.10.287.1080">
    <property type="entry name" value="MazG-like"/>
    <property type="match status" value="2"/>
</dbReference>
<proteinExistence type="predicted"/>
<sequence length="230" mass="25948">MIEYQRKNHYDADDLVEIIKILRNPESGCPWDRVQTHTSIRMNFLEEAYEAVDALDCDDPVLMCEELGDVLMQVVFHTCIETERDRFEWQDVCDGVCRKLIFRHPNIFGSQPETEGINDWDALKNKEKGRTTLAQDLDSVPKAMPALMRAAKLQKRAQRRLGESPADGQAVQQAAQAAAQATPELAEQAIGRLLFETVRLARAAGIDPEQALEKQNALFAAEAKQMPQPE</sequence>
<organism evidence="2 3">
    <name type="scientific">Gemmiger gallinarum</name>
    <dbReference type="NCBI Taxonomy" id="2779354"/>
    <lineage>
        <taxon>Bacteria</taxon>
        <taxon>Bacillati</taxon>
        <taxon>Bacillota</taxon>
        <taxon>Clostridia</taxon>
        <taxon>Eubacteriales</taxon>
        <taxon>Gemmiger</taxon>
    </lineage>
</organism>
<dbReference type="InterPro" id="IPR004518">
    <property type="entry name" value="MazG-like_dom"/>
</dbReference>
<dbReference type="RefSeq" id="WP_193499698.1">
    <property type="nucleotide sequence ID" value="NZ_JADCKC010000001.1"/>
</dbReference>
<reference evidence="2 3" key="1">
    <citation type="submission" date="2020-10" db="EMBL/GenBank/DDBJ databases">
        <title>ChiBAC.</title>
        <authorList>
            <person name="Zenner C."/>
            <person name="Hitch T.C.A."/>
            <person name="Clavel T."/>
        </authorList>
    </citation>
    <scope>NUCLEOTIDE SEQUENCE [LARGE SCALE GENOMIC DNA]</scope>
    <source>
        <strain evidence="2 3">DSM 109015</strain>
    </source>
</reference>